<sequence>MSETSATPRRMHADQRREILDQKTLIPKVGFGYKGCRLPPEIWSSIFLLTCSSCPTRFLDLGDHQRRTNVLRLTHVCRDWRFIAHSTAHLWTRIAFNPRADDSEMERDITIFYLERSSNAPLSIHIFSPPVFDTDSDSDSDSDDKYIHPRENDHIAQMQHNLCWWFSKLMNTTSRWKALTITTQTDWFEHFFSFFTCSRLLGNPKFPKLCSLQLQATDYQVWEISRPPRELDAFMGAPNLTRVTIHELPPSVSSLPLPLNQLRSLEISNPCTVSSTLQLLDACPALRHFRVAVEQYDDLAVGLPQVEHKALQSLVLTSAEGALNNLLSHLTLHSLRDLTLDTSDVWPSRAIEAFLSPLAGALRCLTVRAPHMDCGILIDCLRVIPGLEILAVERMCDSSIGALSPLFEQLTKGKSDPPVLLPSLQSLTLVYLVPLYCSWRNDPIDFRHFREMVLSRRASGLRIASLTLLDASWPGLAGSFKVYESLGPLSAAKKEGLEVEIIHKSFRQRHVEQSLL</sequence>
<proteinExistence type="predicted"/>
<comment type="caution">
    <text evidence="2">The sequence shown here is derived from an EMBL/GenBank/DDBJ whole genome shotgun (WGS) entry which is preliminary data.</text>
</comment>
<dbReference type="Gene3D" id="3.80.10.10">
    <property type="entry name" value="Ribonuclease Inhibitor"/>
    <property type="match status" value="1"/>
</dbReference>
<dbReference type="Proteomes" id="UP000054988">
    <property type="component" value="Unassembled WGS sequence"/>
</dbReference>
<evidence type="ECO:0000259" key="1">
    <source>
        <dbReference type="Pfam" id="PF12937"/>
    </source>
</evidence>
<dbReference type="InterPro" id="IPR032675">
    <property type="entry name" value="LRR_dom_sf"/>
</dbReference>
<gene>
    <name evidence="2" type="ORF">WG66_8319</name>
</gene>
<feature type="domain" description="F-box" evidence="1">
    <location>
        <begin position="36"/>
        <end position="96"/>
    </location>
</feature>
<accession>A0A0W0FS03</accession>
<organism evidence="2 3">
    <name type="scientific">Moniliophthora roreri</name>
    <name type="common">Frosty pod rot fungus</name>
    <name type="synonym">Monilia roreri</name>
    <dbReference type="NCBI Taxonomy" id="221103"/>
    <lineage>
        <taxon>Eukaryota</taxon>
        <taxon>Fungi</taxon>
        <taxon>Dikarya</taxon>
        <taxon>Basidiomycota</taxon>
        <taxon>Agaricomycotina</taxon>
        <taxon>Agaricomycetes</taxon>
        <taxon>Agaricomycetidae</taxon>
        <taxon>Agaricales</taxon>
        <taxon>Marasmiineae</taxon>
        <taxon>Marasmiaceae</taxon>
        <taxon>Moniliophthora</taxon>
    </lineage>
</organism>
<dbReference type="Pfam" id="PF12937">
    <property type="entry name" value="F-box-like"/>
    <property type="match status" value="1"/>
</dbReference>
<evidence type="ECO:0000313" key="2">
    <source>
        <dbReference type="EMBL" id="KTB39061.1"/>
    </source>
</evidence>
<dbReference type="EMBL" id="LATX01001708">
    <property type="protein sequence ID" value="KTB39061.1"/>
    <property type="molecule type" value="Genomic_DNA"/>
</dbReference>
<evidence type="ECO:0000313" key="3">
    <source>
        <dbReference type="Proteomes" id="UP000054988"/>
    </source>
</evidence>
<reference evidence="2 3" key="1">
    <citation type="submission" date="2015-12" db="EMBL/GenBank/DDBJ databases">
        <title>Draft genome sequence of Moniliophthora roreri, the causal agent of frosty pod rot of cacao.</title>
        <authorList>
            <person name="Aime M.C."/>
            <person name="Diaz-Valderrama J.R."/>
            <person name="Kijpornyongpan T."/>
            <person name="Phillips-Mora W."/>
        </authorList>
    </citation>
    <scope>NUCLEOTIDE SEQUENCE [LARGE SCALE GENOMIC DNA]</scope>
    <source>
        <strain evidence="2 3">MCA 2952</strain>
    </source>
</reference>
<dbReference type="InterPro" id="IPR001810">
    <property type="entry name" value="F-box_dom"/>
</dbReference>
<dbReference type="AlphaFoldDB" id="A0A0W0FS03"/>
<dbReference type="SUPFAM" id="SSF52047">
    <property type="entry name" value="RNI-like"/>
    <property type="match status" value="1"/>
</dbReference>
<name>A0A0W0FS03_MONRR</name>
<protein>
    <recommendedName>
        <fullName evidence="1">F-box domain-containing protein</fullName>
    </recommendedName>
</protein>
<dbReference type="Gene3D" id="1.20.1280.50">
    <property type="match status" value="1"/>
</dbReference>